<dbReference type="InterPro" id="IPR027268">
    <property type="entry name" value="Peptidase_M4/M1_CTD_sf"/>
</dbReference>
<name>A0AAD9JSA1_9ANNE</name>
<gene>
    <name evidence="1" type="ORF">LSH36_179g02028</name>
</gene>
<accession>A0AAD9JSA1</accession>
<dbReference type="EMBL" id="JAODUP010000179">
    <property type="protein sequence ID" value="KAK2157986.1"/>
    <property type="molecule type" value="Genomic_DNA"/>
</dbReference>
<dbReference type="AlphaFoldDB" id="A0AAD9JSA1"/>
<dbReference type="SUPFAM" id="SSF55486">
    <property type="entry name" value="Metalloproteases ('zincins'), catalytic domain"/>
    <property type="match status" value="1"/>
</dbReference>
<keyword evidence="2" id="KW-1185">Reference proteome</keyword>
<comment type="caution">
    <text evidence="1">The sequence shown here is derived from an EMBL/GenBank/DDBJ whole genome shotgun (WGS) entry which is preliminary data.</text>
</comment>
<protein>
    <submittedName>
        <fullName evidence="1">Uncharacterized protein</fullName>
    </submittedName>
</protein>
<evidence type="ECO:0000313" key="2">
    <source>
        <dbReference type="Proteomes" id="UP001208570"/>
    </source>
</evidence>
<evidence type="ECO:0000313" key="1">
    <source>
        <dbReference type="EMBL" id="KAK2157986.1"/>
    </source>
</evidence>
<dbReference type="Gene3D" id="1.10.390.10">
    <property type="entry name" value="Neutral Protease Domain 2"/>
    <property type="match status" value="1"/>
</dbReference>
<proteinExistence type="predicted"/>
<dbReference type="Proteomes" id="UP001208570">
    <property type="component" value="Unassembled WGS sequence"/>
</dbReference>
<sequence length="87" mass="9636">MVVKDIQGIMETDGSNSSRPLLIPITSPDEANAAFDGITYDKLLLNNFEYKSIVTQDLWDSMQQVIGGRHKTPTVGRLKSPLPIQYG</sequence>
<organism evidence="1 2">
    <name type="scientific">Paralvinella palmiformis</name>
    <dbReference type="NCBI Taxonomy" id="53620"/>
    <lineage>
        <taxon>Eukaryota</taxon>
        <taxon>Metazoa</taxon>
        <taxon>Spiralia</taxon>
        <taxon>Lophotrochozoa</taxon>
        <taxon>Annelida</taxon>
        <taxon>Polychaeta</taxon>
        <taxon>Sedentaria</taxon>
        <taxon>Canalipalpata</taxon>
        <taxon>Terebellida</taxon>
        <taxon>Terebelliformia</taxon>
        <taxon>Alvinellidae</taxon>
        <taxon>Paralvinella</taxon>
    </lineage>
</organism>
<reference evidence="1" key="1">
    <citation type="journal article" date="2023" name="Mol. Biol. Evol.">
        <title>Third-Generation Sequencing Reveals the Adaptive Role of the Epigenome in Three Deep-Sea Polychaetes.</title>
        <authorList>
            <person name="Perez M."/>
            <person name="Aroh O."/>
            <person name="Sun Y."/>
            <person name="Lan Y."/>
            <person name="Juniper S.K."/>
            <person name="Young C.R."/>
            <person name="Angers B."/>
            <person name="Qian P.Y."/>
        </authorList>
    </citation>
    <scope>NUCLEOTIDE SEQUENCE</scope>
    <source>
        <strain evidence="1">P08H-3</strain>
    </source>
</reference>